<organism evidence="3 4">
    <name type="scientific">Deinococcus psychrotolerans</name>
    <dbReference type="NCBI Taxonomy" id="2489213"/>
    <lineage>
        <taxon>Bacteria</taxon>
        <taxon>Thermotogati</taxon>
        <taxon>Deinococcota</taxon>
        <taxon>Deinococci</taxon>
        <taxon>Deinococcales</taxon>
        <taxon>Deinococcaceae</taxon>
        <taxon>Deinococcus</taxon>
    </lineage>
</organism>
<proteinExistence type="predicted"/>
<feature type="chain" id="PRO_5018324284" description="DUF3108 domain-containing protein" evidence="1">
    <location>
        <begin position="19"/>
        <end position="208"/>
    </location>
</feature>
<protein>
    <recommendedName>
        <fullName evidence="2">DUF3108 domain-containing protein</fullName>
    </recommendedName>
</protein>
<dbReference type="Pfam" id="PF21347">
    <property type="entry name" value="DUF3108_like"/>
    <property type="match status" value="1"/>
</dbReference>
<name>A0A3G8YLZ0_9DEIO</name>
<dbReference type="Proteomes" id="UP000276417">
    <property type="component" value="Chromosome 1"/>
</dbReference>
<dbReference type="InterPro" id="IPR049279">
    <property type="entry name" value="DUF3108-like"/>
</dbReference>
<feature type="signal peptide" evidence="1">
    <location>
        <begin position="1"/>
        <end position="18"/>
    </location>
</feature>
<dbReference type="KEGG" id="dph:EHF33_04845"/>
<evidence type="ECO:0000313" key="3">
    <source>
        <dbReference type="EMBL" id="AZI42156.1"/>
    </source>
</evidence>
<dbReference type="EMBL" id="CP034183">
    <property type="protein sequence ID" value="AZI42156.1"/>
    <property type="molecule type" value="Genomic_DNA"/>
</dbReference>
<keyword evidence="1" id="KW-0732">Signal</keyword>
<evidence type="ECO:0000313" key="4">
    <source>
        <dbReference type="Proteomes" id="UP000276417"/>
    </source>
</evidence>
<evidence type="ECO:0000256" key="1">
    <source>
        <dbReference type="SAM" id="SignalP"/>
    </source>
</evidence>
<keyword evidence="4" id="KW-1185">Reference proteome</keyword>
<reference evidence="3 4" key="1">
    <citation type="submission" date="2018-11" db="EMBL/GenBank/DDBJ databases">
        <title>Deinococcus shelandsis sp. nov., isolated from South Shetland Islands soil of Antarctica.</title>
        <authorList>
            <person name="Tian J."/>
        </authorList>
    </citation>
    <scope>NUCLEOTIDE SEQUENCE [LARGE SCALE GENOMIC DNA]</scope>
    <source>
        <strain evidence="3 4">S14-83T</strain>
    </source>
</reference>
<dbReference type="AlphaFoldDB" id="A0A3G8YLZ0"/>
<dbReference type="RefSeq" id="WP_124868380.1">
    <property type="nucleotide sequence ID" value="NZ_CP034183.1"/>
</dbReference>
<accession>A0A3G8YLZ0</accession>
<sequence>MRRFAFVLLPFLALPALADSCDGGIKPMQPNWIWTYRDTDKDGVEFYEMRRALTASGYTDTYTTSGKPPAPQSFKCDNGAQINITAPSIGGAEITKLVVTGVSFPAPANWKTGYAWQYIMNLQGRKSGFNAKAAITFDYRIVGREKVSVAAGTFDAWKVEMNGNVDARVAVLPIRQKFSETQWIAEGVGIVKIVRANSSSELASLKKQ</sequence>
<dbReference type="OrthoDB" id="73832at2"/>
<feature type="domain" description="DUF3108" evidence="2">
    <location>
        <begin position="117"/>
        <end position="204"/>
    </location>
</feature>
<dbReference type="Gene3D" id="2.40.360.20">
    <property type="match status" value="1"/>
</dbReference>
<gene>
    <name evidence="3" type="ORF">EHF33_04845</name>
</gene>
<evidence type="ECO:0000259" key="2">
    <source>
        <dbReference type="Pfam" id="PF21347"/>
    </source>
</evidence>